<evidence type="ECO:0000259" key="2">
    <source>
        <dbReference type="SMART" id="SM01008"/>
    </source>
</evidence>
<feature type="domain" description="Aldehyde oxidase/xanthine dehydrogenase a/b hammerhead" evidence="2">
    <location>
        <begin position="28"/>
        <end position="89"/>
    </location>
</feature>
<protein>
    <recommendedName>
        <fullName evidence="2">Aldehyde oxidase/xanthine dehydrogenase a/b hammerhead domain-containing protein</fullName>
    </recommendedName>
</protein>
<accession>A0A382JBI0</accession>
<name>A0A382JBI0_9ZZZZ</name>
<feature type="non-terminal residue" evidence="3">
    <location>
        <position position="92"/>
    </location>
</feature>
<reference evidence="3" key="1">
    <citation type="submission" date="2018-05" db="EMBL/GenBank/DDBJ databases">
        <authorList>
            <person name="Lanie J.A."/>
            <person name="Ng W.-L."/>
            <person name="Kazmierczak K.M."/>
            <person name="Andrzejewski T.M."/>
            <person name="Davidsen T.M."/>
            <person name="Wayne K.J."/>
            <person name="Tettelin H."/>
            <person name="Glass J.I."/>
            <person name="Rusch D."/>
            <person name="Podicherti R."/>
            <person name="Tsui H.-C.T."/>
            <person name="Winkler M.E."/>
        </authorList>
    </citation>
    <scope>NUCLEOTIDE SEQUENCE</scope>
</reference>
<organism evidence="3">
    <name type="scientific">marine metagenome</name>
    <dbReference type="NCBI Taxonomy" id="408172"/>
    <lineage>
        <taxon>unclassified sequences</taxon>
        <taxon>metagenomes</taxon>
        <taxon>ecological metagenomes</taxon>
    </lineage>
</organism>
<evidence type="ECO:0000313" key="3">
    <source>
        <dbReference type="EMBL" id="SVC08955.1"/>
    </source>
</evidence>
<dbReference type="Gene3D" id="3.90.1170.50">
    <property type="entry name" value="Aldehyde oxidase/xanthine dehydrogenase, a/b hammerhead"/>
    <property type="match status" value="1"/>
</dbReference>
<sequence length="92" mass="9854">MSITPPDSAKDIRPGKSARRLEDHRFLTGSARYTADLNRDDQLYAVVIRSDHAHAEILAIDASAALEIKGVKGVHTVADLDADGLGSMPCPT</sequence>
<dbReference type="SUPFAM" id="SSF54665">
    <property type="entry name" value="CO dehydrogenase molybdoprotein N-domain-like"/>
    <property type="match status" value="1"/>
</dbReference>
<dbReference type="EMBL" id="UINC01072946">
    <property type="protein sequence ID" value="SVC08955.1"/>
    <property type="molecule type" value="Genomic_DNA"/>
</dbReference>
<dbReference type="AlphaFoldDB" id="A0A382JBI0"/>
<dbReference type="SMART" id="SM01008">
    <property type="entry name" value="Ald_Xan_dh_C"/>
    <property type="match status" value="1"/>
</dbReference>
<proteinExistence type="predicted"/>
<dbReference type="InterPro" id="IPR000674">
    <property type="entry name" value="Ald_Oxase/Xan_DH_a/b"/>
</dbReference>
<evidence type="ECO:0000256" key="1">
    <source>
        <dbReference type="SAM" id="MobiDB-lite"/>
    </source>
</evidence>
<dbReference type="Pfam" id="PF01315">
    <property type="entry name" value="Ald_Xan_dh_C"/>
    <property type="match status" value="1"/>
</dbReference>
<gene>
    <name evidence="3" type="ORF">METZ01_LOCUS261809</name>
</gene>
<feature type="compositionally biased region" description="Basic and acidic residues" evidence="1">
    <location>
        <begin position="8"/>
        <end position="21"/>
    </location>
</feature>
<dbReference type="InterPro" id="IPR036856">
    <property type="entry name" value="Ald_Oxase/Xan_DH_a/b_sf"/>
</dbReference>
<feature type="region of interest" description="Disordered" evidence="1">
    <location>
        <begin position="1"/>
        <end position="21"/>
    </location>
</feature>